<evidence type="ECO:0000313" key="2">
    <source>
        <dbReference type="Proteomes" id="UP001497535"/>
    </source>
</evidence>
<evidence type="ECO:0000313" key="1">
    <source>
        <dbReference type="EMBL" id="CAK5046368.1"/>
    </source>
</evidence>
<protein>
    <submittedName>
        <fullName evidence="1">Uncharacterized protein</fullName>
    </submittedName>
</protein>
<organism evidence="1 2">
    <name type="scientific">Meloidogyne enterolobii</name>
    <name type="common">Root-knot nematode worm</name>
    <name type="synonym">Meloidogyne mayaguensis</name>
    <dbReference type="NCBI Taxonomy" id="390850"/>
    <lineage>
        <taxon>Eukaryota</taxon>
        <taxon>Metazoa</taxon>
        <taxon>Ecdysozoa</taxon>
        <taxon>Nematoda</taxon>
        <taxon>Chromadorea</taxon>
        <taxon>Rhabditida</taxon>
        <taxon>Tylenchina</taxon>
        <taxon>Tylenchomorpha</taxon>
        <taxon>Tylenchoidea</taxon>
        <taxon>Meloidogynidae</taxon>
        <taxon>Meloidogyninae</taxon>
        <taxon>Meloidogyne</taxon>
    </lineage>
</organism>
<dbReference type="Proteomes" id="UP001497535">
    <property type="component" value="Unassembled WGS sequence"/>
</dbReference>
<accession>A0ACB0YH98</accession>
<gene>
    <name evidence="1" type="ORF">MENTE1834_LOCUS12048</name>
</gene>
<comment type="caution">
    <text evidence="1">The sequence shown here is derived from an EMBL/GenBank/DDBJ whole genome shotgun (WGS) entry which is preliminary data.</text>
</comment>
<sequence length="213" mass="25080">MIAVRFWLQQLFNCVFEYAEFQNVIFNPEMINLLFDNDKTILKQFHVKELLINLNNNIEIENILNFALNHSIIYVHLGIRFDPDNIENYTNILFNIIINEGNKLPEVSFGYYKFPGLYDLLVEYITKSKDFSKMVTSTRLVYNSYRDLPISEKAKNIKTGEIFFTKYAKYQIVNIYNPEVKFSFLIRTKCAVTIFISLKGKIKVAIALYDFSN</sequence>
<reference evidence="1" key="1">
    <citation type="submission" date="2023-11" db="EMBL/GenBank/DDBJ databases">
        <authorList>
            <person name="Poullet M."/>
        </authorList>
    </citation>
    <scope>NUCLEOTIDE SEQUENCE</scope>
    <source>
        <strain evidence="1">E1834</strain>
    </source>
</reference>
<name>A0ACB0YH98_MELEN</name>
<keyword evidence="2" id="KW-1185">Reference proteome</keyword>
<dbReference type="EMBL" id="CAVMJV010000012">
    <property type="protein sequence ID" value="CAK5046368.1"/>
    <property type="molecule type" value="Genomic_DNA"/>
</dbReference>
<proteinExistence type="predicted"/>